<keyword evidence="2" id="KW-1185">Reference proteome</keyword>
<reference evidence="1 2" key="1">
    <citation type="submission" date="2020-05" db="EMBL/GenBank/DDBJ databases">
        <title>Tigecycline resistant gene in Empedobacter stercoris.</title>
        <authorList>
            <person name="Chen Y."/>
            <person name="Cheng Y."/>
            <person name="Zhou K."/>
        </authorList>
    </citation>
    <scope>NUCLEOTIDE SEQUENCE [LARGE SCALE GENOMIC DNA]</scope>
    <source>
        <strain evidence="1 2">ES202</strain>
    </source>
</reference>
<evidence type="ECO:0000313" key="1">
    <source>
        <dbReference type="EMBL" id="NOJ75622.1"/>
    </source>
</evidence>
<dbReference type="Proteomes" id="UP000580344">
    <property type="component" value="Unassembled WGS sequence"/>
</dbReference>
<proteinExistence type="predicted"/>
<gene>
    <name evidence="1" type="ORF">HMH06_07245</name>
</gene>
<comment type="caution">
    <text evidence="1">The sequence shown here is derived from an EMBL/GenBank/DDBJ whole genome shotgun (WGS) entry which is preliminary data.</text>
</comment>
<dbReference type="EMBL" id="JABFOQ010000014">
    <property type="protein sequence ID" value="NOJ75622.1"/>
    <property type="molecule type" value="Genomic_DNA"/>
</dbReference>
<dbReference type="RefSeq" id="WP_171622937.1">
    <property type="nucleotide sequence ID" value="NZ_JABFOQ010000014.1"/>
</dbReference>
<dbReference type="PROSITE" id="PS51257">
    <property type="entry name" value="PROKAR_LIPOPROTEIN"/>
    <property type="match status" value="1"/>
</dbReference>
<evidence type="ECO:0000313" key="2">
    <source>
        <dbReference type="Proteomes" id="UP000580344"/>
    </source>
</evidence>
<organism evidence="1 2">
    <name type="scientific">Empedobacter stercoris</name>
    <dbReference type="NCBI Taxonomy" id="1628248"/>
    <lineage>
        <taxon>Bacteria</taxon>
        <taxon>Pseudomonadati</taxon>
        <taxon>Bacteroidota</taxon>
        <taxon>Flavobacteriia</taxon>
        <taxon>Flavobacteriales</taxon>
        <taxon>Weeksellaceae</taxon>
        <taxon>Empedobacter</taxon>
    </lineage>
</organism>
<evidence type="ECO:0008006" key="3">
    <source>
        <dbReference type="Google" id="ProtNLM"/>
    </source>
</evidence>
<protein>
    <recommendedName>
        <fullName evidence="3">Lipoprotein</fullName>
    </recommendedName>
</protein>
<accession>A0ABX1WLQ4</accession>
<name>A0ABX1WLQ4_9FLAO</name>
<sequence length="186" mass="21408">MKHNLLGLLLIFSIFLLFSCDKKKGERTGLSKVEESVKDENKGLVVTLEGIFPVNDTYQLFYSISDQFDEEKSLKIPVYGQPVLQKIVFEIPNGEKPQNLRLDFGSNDEQQYVSVKNISIEYMDQVILNGENGKFLEFFPENSTVVYLPQKLKLELKKNAEGIFDPILFSNENLKKILNKTYNETK</sequence>